<sequence>MKGRGKREIPEKTRRPTASSGTITTCENPGIEPGSPWWQPSVLIAQPPGPRRTEDRQRVKRSGRHLIKARFGALRRVAEMGMEWRGNGRSPRKTRRPAATSGTIPTCENPMTWPGIEPGSLWWEVSRLTAQQANRSATAAPTLLDRPTAFKVHTFKKNVTWTVCNRL</sequence>
<proteinExistence type="predicted"/>
<evidence type="ECO:0000313" key="2">
    <source>
        <dbReference type="EMBL" id="KAJ8879204.1"/>
    </source>
</evidence>
<accession>A0ABQ9H4L4</accession>
<dbReference type="Proteomes" id="UP001159363">
    <property type="component" value="Chromosome 6"/>
</dbReference>
<reference evidence="2 3" key="1">
    <citation type="submission" date="2023-02" db="EMBL/GenBank/DDBJ databases">
        <title>LHISI_Scaffold_Assembly.</title>
        <authorList>
            <person name="Stuart O.P."/>
            <person name="Cleave R."/>
            <person name="Magrath M.J.L."/>
            <person name="Mikheyev A.S."/>
        </authorList>
    </citation>
    <scope>NUCLEOTIDE SEQUENCE [LARGE SCALE GENOMIC DNA]</scope>
    <source>
        <strain evidence="2">Daus_M_001</strain>
        <tissue evidence="2">Leg muscle</tissue>
    </source>
</reference>
<organism evidence="2 3">
    <name type="scientific">Dryococelus australis</name>
    <dbReference type="NCBI Taxonomy" id="614101"/>
    <lineage>
        <taxon>Eukaryota</taxon>
        <taxon>Metazoa</taxon>
        <taxon>Ecdysozoa</taxon>
        <taxon>Arthropoda</taxon>
        <taxon>Hexapoda</taxon>
        <taxon>Insecta</taxon>
        <taxon>Pterygota</taxon>
        <taxon>Neoptera</taxon>
        <taxon>Polyneoptera</taxon>
        <taxon>Phasmatodea</taxon>
        <taxon>Verophasmatodea</taxon>
        <taxon>Anareolatae</taxon>
        <taxon>Phasmatidae</taxon>
        <taxon>Eurycanthinae</taxon>
        <taxon>Dryococelus</taxon>
    </lineage>
</organism>
<comment type="caution">
    <text evidence="2">The sequence shown here is derived from an EMBL/GenBank/DDBJ whole genome shotgun (WGS) entry which is preliminary data.</text>
</comment>
<feature type="region of interest" description="Disordered" evidence="1">
    <location>
        <begin position="1"/>
        <end position="40"/>
    </location>
</feature>
<keyword evidence="3" id="KW-1185">Reference proteome</keyword>
<dbReference type="EMBL" id="JARBHB010000007">
    <property type="protein sequence ID" value="KAJ8879204.1"/>
    <property type="molecule type" value="Genomic_DNA"/>
</dbReference>
<feature type="compositionally biased region" description="Polar residues" evidence="1">
    <location>
        <begin position="16"/>
        <end position="27"/>
    </location>
</feature>
<evidence type="ECO:0000313" key="3">
    <source>
        <dbReference type="Proteomes" id="UP001159363"/>
    </source>
</evidence>
<gene>
    <name evidence="2" type="ORF">PR048_019810</name>
</gene>
<protein>
    <submittedName>
        <fullName evidence="2">Uncharacterized protein</fullName>
    </submittedName>
</protein>
<feature type="region of interest" description="Disordered" evidence="1">
    <location>
        <begin position="85"/>
        <end position="104"/>
    </location>
</feature>
<name>A0ABQ9H4L4_9NEOP</name>
<evidence type="ECO:0000256" key="1">
    <source>
        <dbReference type="SAM" id="MobiDB-lite"/>
    </source>
</evidence>
<feature type="compositionally biased region" description="Basic and acidic residues" evidence="1">
    <location>
        <begin position="1"/>
        <end position="14"/>
    </location>
</feature>